<evidence type="ECO:0000256" key="2">
    <source>
        <dbReference type="ARBA" id="ARBA00011085"/>
    </source>
</evidence>
<dbReference type="Proteomes" id="UP001497453">
    <property type="component" value="Chromosome 10"/>
</dbReference>
<keyword evidence="8" id="KW-0675">Receptor</keyword>
<accession>A0ABP1CSR4</accession>
<comment type="subcellular location">
    <subcellularLocation>
        <location evidence="1">Membrane</location>
        <topology evidence="1">Multi-pass membrane protein</topology>
    </subcellularLocation>
</comment>
<keyword evidence="4 10" id="KW-0812">Transmembrane</keyword>
<dbReference type="EMBL" id="OZ037953">
    <property type="protein sequence ID" value="CAL1697569.1"/>
    <property type="molecule type" value="Genomic_DNA"/>
</dbReference>
<evidence type="ECO:0000256" key="4">
    <source>
        <dbReference type="ARBA" id="ARBA00022692"/>
    </source>
</evidence>
<keyword evidence="7 10" id="KW-0472">Membrane</keyword>
<keyword evidence="9" id="KW-0807">Transducer</keyword>
<feature type="transmembrane region" description="Helical" evidence="10">
    <location>
        <begin position="116"/>
        <end position="137"/>
    </location>
</feature>
<feature type="transmembrane region" description="Helical" evidence="10">
    <location>
        <begin position="40"/>
        <end position="56"/>
    </location>
</feature>
<evidence type="ECO:0000256" key="7">
    <source>
        <dbReference type="ARBA" id="ARBA00023136"/>
    </source>
</evidence>
<evidence type="ECO:0000256" key="1">
    <source>
        <dbReference type="ARBA" id="ARBA00004141"/>
    </source>
</evidence>
<evidence type="ECO:0000256" key="5">
    <source>
        <dbReference type="ARBA" id="ARBA00022989"/>
    </source>
</evidence>
<comment type="similarity">
    <text evidence="2">Belongs to the G-protein coupled receptor 4 family.</text>
</comment>
<gene>
    <name evidence="11" type="ORF">GFSPODELE1_LOCUS1727</name>
</gene>
<keyword evidence="3" id="KW-0589">Pheromone response</keyword>
<keyword evidence="6" id="KW-0297">G-protein coupled receptor</keyword>
<name>A0ABP1CSR4_9APHY</name>
<feature type="transmembrane region" description="Helical" evidence="10">
    <location>
        <begin position="12"/>
        <end position="33"/>
    </location>
</feature>
<dbReference type="PANTHER" id="PTHR28097">
    <property type="entry name" value="PHEROMONE A FACTOR RECEPTOR"/>
    <property type="match status" value="1"/>
</dbReference>
<evidence type="ECO:0000256" key="10">
    <source>
        <dbReference type="SAM" id="Phobius"/>
    </source>
</evidence>
<dbReference type="PRINTS" id="PR00899">
    <property type="entry name" value="GPCRSTE3"/>
</dbReference>
<organism evidence="11 12">
    <name type="scientific">Somion occarium</name>
    <dbReference type="NCBI Taxonomy" id="3059160"/>
    <lineage>
        <taxon>Eukaryota</taxon>
        <taxon>Fungi</taxon>
        <taxon>Dikarya</taxon>
        <taxon>Basidiomycota</taxon>
        <taxon>Agaricomycotina</taxon>
        <taxon>Agaricomycetes</taxon>
        <taxon>Polyporales</taxon>
        <taxon>Cerrenaceae</taxon>
        <taxon>Somion</taxon>
    </lineage>
</organism>
<dbReference type="InterPro" id="IPR001499">
    <property type="entry name" value="GPCR_STE3"/>
</dbReference>
<reference evidence="12" key="1">
    <citation type="submission" date="2024-04" db="EMBL/GenBank/DDBJ databases">
        <authorList>
            <person name="Shaw F."/>
            <person name="Minotto A."/>
        </authorList>
    </citation>
    <scope>NUCLEOTIDE SEQUENCE [LARGE SCALE GENOMIC DNA]</scope>
</reference>
<sequence length="407" mass="47102">MSIPKSWEIHQGFLTGLSLLGFILVMIPLPLFIKARNIGCVLYIFWVGLLCLFTFVNDVLWRDNARNLAPVWCDIWVRFQAMGSMGMLSAGLVIARRISIIATTTSLAVDSKRREWCIDCLIGMSPPVAQLIIFYFVQGHRFDIFEGLGCYAATPISILLICLTEIWFIIIGLISAVYCARTLYAVIKRHQQIKDLFSAVSEVSLHQYYRLLAMATVEMCCTTPLSVFDLVDLSQIYYPWRGFQDLHSNFDRVGQYPYELWATDLGHIRSQWYQIGCAFIFFVLFGFSAEARNRYRHAFSFVAKVILPHKRHSRGRTKQPAVDSLVFEECHTNMSASQLYRIDRLRDTRLIYSKQKPSYPSSSKLHKYTTFFQDMKRGLDRQETREEREIMETKGKGIWQLADMHAI</sequence>
<evidence type="ECO:0000313" key="12">
    <source>
        <dbReference type="Proteomes" id="UP001497453"/>
    </source>
</evidence>
<protein>
    <submittedName>
        <fullName evidence="11">Uncharacterized protein</fullName>
    </submittedName>
</protein>
<keyword evidence="12" id="KW-1185">Reference proteome</keyword>
<feature type="transmembrane region" description="Helical" evidence="10">
    <location>
        <begin position="76"/>
        <end position="95"/>
    </location>
</feature>
<dbReference type="CDD" id="cd14966">
    <property type="entry name" value="7tmD_STE3"/>
    <property type="match status" value="1"/>
</dbReference>
<dbReference type="Pfam" id="PF02076">
    <property type="entry name" value="STE3"/>
    <property type="match status" value="1"/>
</dbReference>
<evidence type="ECO:0000256" key="6">
    <source>
        <dbReference type="ARBA" id="ARBA00023040"/>
    </source>
</evidence>
<feature type="transmembrane region" description="Helical" evidence="10">
    <location>
        <begin position="271"/>
        <end position="289"/>
    </location>
</feature>
<evidence type="ECO:0000256" key="3">
    <source>
        <dbReference type="ARBA" id="ARBA00022507"/>
    </source>
</evidence>
<feature type="transmembrane region" description="Helical" evidence="10">
    <location>
        <begin position="157"/>
        <end position="187"/>
    </location>
</feature>
<evidence type="ECO:0000256" key="9">
    <source>
        <dbReference type="ARBA" id="ARBA00023224"/>
    </source>
</evidence>
<evidence type="ECO:0000313" key="11">
    <source>
        <dbReference type="EMBL" id="CAL1697569.1"/>
    </source>
</evidence>
<dbReference type="PANTHER" id="PTHR28097:SF1">
    <property type="entry name" value="PHEROMONE A FACTOR RECEPTOR"/>
    <property type="match status" value="1"/>
</dbReference>
<evidence type="ECO:0000256" key="8">
    <source>
        <dbReference type="ARBA" id="ARBA00023170"/>
    </source>
</evidence>
<keyword evidence="5 10" id="KW-1133">Transmembrane helix</keyword>
<proteinExistence type="inferred from homology"/>